<dbReference type="InterPro" id="IPR011009">
    <property type="entry name" value="Kinase-like_dom_sf"/>
</dbReference>
<dbReference type="RefSeq" id="WP_220198484.1">
    <property type="nucleotide sequence ID" value="NZ_BNJF01000005.1"/>
</dbReference>
<evidence type="ECO:0000313" key="1">
    <source>
        <dbReference type="EMBL" id="GHO49348.1"/>
    </source>
</evidence>
<evidence type="ECO:0000313" key="2">
    <source>
        <dbReference type="Proteomes" id="UP000612362"/>
    </source>
</evidence>
<dbReference type="GO" id="GO:0019748">
    <property type="term" value="P:secondary metabolic process"/>
    <property type="evidence" value="ECO:0007669"/>
    <property type="project" value="InterPro"/>
</dbReference>
<dbReference type="EMBL" id="BNJF01000005">
    <property type="protein sequence ID" value="GHO49348.1"/>
    <property type="molecule type" value="Genomic_DNA"/>
</dbReference>
<organism evidence="1 2">
    <name type="scientific">Ktedonospora formicarum</name>
    <dbReference type="NCBI Taxonomy" id="2778364"/>
    <lineage>
        <taxon>Bacteria</taxon>
        <taxon>Bacillati</taxon>
        <taxon>Chloroflexota</taxon>
        <taxon>Ktedonobacteria</taxon>
        <taxon>Ktedonobacterales</taxon>
        <taxon>Ktedonobacteraceae</taxon>
        <taxon>Ktedonospora</taxon>
    </lineage>
</organism>
<protein>
    <submittedName>
        <fullName evidence="1">Hydroxyurea phosphotransferase</fullName>
    </submittedName>
</protein>
<keyword evidence="2" id="KW-1185">Reference proteome</keyword>
<comment type="caution">
    <text evidence="1">The sequence shown here is derived from an EMBL/GenBank/DDBJ whole genome shotgun (WGS) entry which is preliminary data.</text>
</comment>
<accession>A0A8J3MX44</accession>
<proteinExistence type="predicted"/>
<name>A0A8J3MX44_9CHLR</name>
<sequence>MFVIPLKFKSFMQDIHGEDGAAWLERLPAILAACAERWDLEIEAPFANLSFHYVTRARRRSDNMPVVLKACSPTNEFVLESSAIAHFEGHGMVRLLDTFPEHEVMLLEYITPGELLIQMEDDEEATRQAAGVMRRLWRPVPERHKFPSVIDWGKGFQRLHAHYSDGYGPFPRRMLDEAERTFMDLLASMDTPVLLHGDLHHENILQSERELWLAIDPKGVIGEPAYEVGALLRNPLPGLLRRSDPRRVQERRVAILSEELGIDRERVRGWGFSQAVLSVWWSVEDSGDYSQDTMACAELLAE</sequence>
<dbReference type="InterPro" id="IPR006748">
    <property type="entry name" value="NH2Glyco/OHUrea_AB-resist_kin"/>
</dbReference>
<gene>
    <name evidence="1" type="ORF">KSX_75110</name>
</gene>
<dbReference type="AlphaFoldDB" id="A0A8J3MX44"/>
<reference evidence="1" key="1">
    <citation type="submission" date="2020-10" db="EMBL/GenBank/DDBJ databases">
        <title>Taxonomic study of unclassified bacteria belonging to the class Ktedonobacteria.</title>
        <authorList>
            <person name="Yabe S."/>
            <person name="Wang C.M."/>
            <person name="Zheng Y."/>
            <person name="Sakai Y."/>
            <person name="Cavaletti L."/>
            <person name="Monciardini P."/>
            <person name="Donadio S."/>
        </authorList>
    </citation>
    <scope>NUCLEOTIDE SEQUENCE</scope>
    <source>
        <strain evidence="1">SOSP1-1</strain>
    </source>
</reference>
<dbReference type="Gene3D" id="3.90.1200.10">
    <property type="match status" value="1"/>
</dbReference>
<dbReference type="SUPFAM" id="SSF56112">
    <property type="entry name" value="Protein kinase-like (PK-like)"/>
    <property type="match status" value="1"/>
</dbReference>
<dbReference type="Proteomes" id="UP000612362">
    <property type="component" value="Unassembled WGS sequence"/>
</dbReference>
<dbReference type="GO" id="GO:0016773">
    <property type="term" value="F:phosphotransferase activity, alcohol group as acceptor"/>
    <property type="evidence" value="ECO:0007669"/>
    <property type="project" value="InterPro"/>
</dbReference>
<dbReference type="Pfam" id="PF04655">
    <property type="entry name" value="APH_6_hur"/>
    <property type="match status" value="1"/>
</dbReference>